<feature type="binding site" evidence="4">
    <location>
        <begin position="127"/>
        <end position="131"/>
    </location>
    <ligand>
        <name>S-adenosyl-L-methionine</name>
        <dbReference type="ChEBI" id="CHEBI:59789"/>
    </ligand>
</feature>
<dbReference type="EC" id="2.1.1.297" evidence="4"/>
<comment type="similarity">
    <text evidence="4">Belongs to the protein N5-glutamine methyltransferase family. PrmC subfamily.</text>
</comment>
<feature type="binding site" evidence="4">
    <location>
        <position position="196"/>
    </location>
    <ligand>
        <name>S-adenosyl-L-methionine</name>
        <dbReference type="ChEBI" id="CHEBI:59789"/>
    </ligand>
</feature>
<dbReference type="Proteomes" id="UP000198916">
    <property type="component" value="Unassembled WGS sequence"/>
</dbReference>
<dbReference type="InterPro" id="IPR050320">
    <property type="entry name" value="N5-glutamine_MTase"/>
</dbReference>
<evidence type="ECO:0000259" key="5">
    <source>
        <dbReference type="Pfam" id="PF13847"/>
    </source>
</evidence>
<accession>A0A1H7LW68</accession>
<name>A0A1H7LW68_9SPHI</name>
<dbReference type="InterPro" id="IPR004556">
    <property type="entry name" value="HemK-like"/>
</dbReference>
<dbReference type="InterPro" id="IPR029063">
    <property type="entry name" value="SAM-dependent_MTases_sf"/>
</dbReference>
<dbReference type="STRING" id="332977.SAMN05421740_103289"/>
<evidence type="ECO:0000256" key="3">
    <source>
        <dbReference type="ARBA" id="ARBA00022691"/>
    </source>
</evidence>
<reference evidence="8" key="1">
    <citation type="submission" date="2016-10" db="EMBL/GenBank/DDBJ databases">
        <authorList>
            <person name="Varghese N."/>
            <person name="Submissions S."/>
        </authorList>
    </citation>
    <scope>NUCLEOTIDE SEQUENCE [LARGE SCALE GENOMIC DNA]</scope>
    <source>
        <strain evidence="8">Jip14</strain>
    </source>
</reference>
<dbReference type="PANTHER" id="PTHR18895">
    <property type="entry name" value="HEMK METHYLTRANSFERASE"/>
    <property type="match status" value="1"/>
</dbReference>
<comment type="catalytic activity">
    <reaction evidence="4">
        <text>L-glutaminyl-[peptide chain release factor] + S-adenosyl-L-methionine = N(5)-methyl-L-glutaminyl-[peptide chain release factor] + S-adenosyl-L-homocysteine + H(+)</text>
        <dbReference type="Rhea" id="RHEA:42896"/>
        <dbReference type="Rhea" id="RHEA-COMP:10271"/>
        <dbReference type="Rhea" id="RHEA-COMP:10272"/>
        <dbReference type="ChEBI" id="CHEBI:15378"/>
        <dbReference type="ChEBI" id="CHEBI:30011"/>
        <dbReference type="ChEBI" id="CHEBI:57856"/>
        <dbReference type="ChEBI" id="CHEBI:59789"/>
        <dbReference type="ChEBI" id="CHEBI:61891"/>
        <dbReference type="EC" id="2.1.1.297"/>
    </reaction>
</comment>
<evidence type="ECO:0000256" key="1">
    <source>
        <dbReference type="ARBA" id="ARBA00022603"/>
    </source>
</evidence>
<dbReference type="Gene3D" id="1.10.8.10">
    <property type="entry name" value="DNA helicase RuvA subunit, C-terminal domain"/>
    <property type="match status" value="1"/>
</dbReference>
<gene>
    <name evidence="4" type="primary">prmC</name>
    <name evidence="7" type="ORF">SAMN05421740_103289</name>
</gene>
<dbReference type="NCBIfam" id="TIGR03534">
    <property type="entry name" value="RF_mod_PrmC"/>
    <property type="match status" value="1"/>
</dbReference>
<feature type="binding site" evidence="4">
    <location>
        <position position="150"/>
    </location>
    <ligand>
        <name>S-adenosyl-L-methionine</name>
        <dbReference type="ChEBI" id="CHEBI:59789"/>
    </ligand>
</feature>
<dbReference type="PROSITE" id="PS00092">
    <property type="entry name" value="N6_MTASE"/>
    <property type="match status" value="1"/>
</dbReference>
<dbReference type="GO" id="GO:0003676">
    <property type="term" value="F:nucleic acid binding"/>
    <property type="evidence" value="ECO:0007669"/>
    <property type="project" value="InterPro"/>
</dbReference>
<sequence length="293" mass="33255">MFVHMQPIAAIEQSFVDELASLYDAEEIRQLFFLLLEDRLGWSKRDYLLRKQEHLDEQDIHWLIAALSSLKKAKPIQYILGHAWFMGMKLAVNESVLIPRPETEELVQLIVNQHQAANKPLHIIDIGTGSGCIAIALKKALPQATVYALDISPEALRVARQNANDQSAAIAFINADILEWDFAFQETQAFDIVVSNPPYITEAEQSGMHLNVLSHEPHLALFVETSAPLLFYEHIAAFALKHLRPKGDLYFEINRNYGQAVCDLLRKKGFQHIALHRDMQGADRMIHATKDNN</sequence>
<dbReference type="Gene3D" id="3.40.50.150">
    <property type="entry name" value="Vaccinia Virus protein VP39"/>
    <property type="match status" value="1"/>
</dbReference>
<dbReference type="InterPro" id="IPR025714">
    <property type="entry name" value="Methyltranfer_dom"/>
</dbReference>
<dbReference type="NCBIfam" id="TIGR00536">
    <property type="entry name" value="hemK_fam"/>
    <property type="match status" value="1"/>
</dbReference>
<protein>
    <recommendedName>
        <fullName evidence="4">Release factor glutamine methyltransferase</fullName>
        <shortName evidence="4">RF MTase</shortName>
        <ecNumber evidence="4">2.1.1.297</ecNumber>
    </recommendedName>
    <alternativeName>
        <fullName evidence="4">N5-glutamine methyltransferase PrmC</fullName>
    </alternativeName>
    <alternativeName>
        <fullName evidence="4">Protein-(glutamine-N5) MTase PrmC</fullName>
    </alternativeName>
    <alternativeName>
        <fullName evidence="4">Protein-glutamine N-methyltransferase PrmC</fullName>
    </alternativeName>
</protein>
<feature type="domain" description="Release factor glutamine methyltransferase N-terminal" evidence="6">
    <location>
        <begin position="32"/>
        <end position="81"/>
    </location>
</feature>
<evidence type="ECO:0000256" key="2">
    <source>
        <dbReference type="ARBA" id="ARBA00022679"/>
    </source>
</evidence>
<dbReference type="GO" id="GO:0032259">
    <property type="term" value="P:methylation"/>
    <property type="evidence" value="ECO:0007669"/>
    <property type="project" value="UniProtKB-KW"/>
</dbReference>
<comment type="caution">
    <text evidence="4">Lacks conserved residue(s) required for the propagation of feature annotation.</text>
</comment>
<dbReference type="PANTHER" id="PTHR18895:SF74">
    <property type="entry name" value="MTRF1L RELEASE FACTOR GLUTAMINE METHYLTRANSFERASE"/>
    <property type="match status" value="1"/>
</dbReference>
<feature type="domain" description="Methyltransferase" evidence="5">
    <location>
        <begin position="119"/>
        <end position="220"/>
    </location>
</feature>
<dbReference type="AlphaFoldDB" id="A0A1H7LW68"/>
<organism evidence="7 8">
    <name type="scientific">Parapedobacter koreensis</name>
    <dbReference type="NCBI Taxonomy" id="332977"/>
    <lineage>
        <taxon>Bacteria</taxon>
        <taxon>Pseudomonadati</taxon>
        <taxon>Bacteroidota</taxon>
        <taxon>Sphingobacteriia</taxon>
        <taxon>Sphingobacteriales</taxon>
        <taxon>Sphingobacteriaceae</taxon>
        <taxon>Parapedobacter</taxon>
    </lineage>
</organism>
<keyword evidence="8" id="KW-1185">Reference proteome</keyword>
<keyword evidence="1 4" id="KW-0489">Methyltransferase</keyword>
<dbReference type="InterPro" id="IPR040758">
    <property type="entry name" value="PrmC_N"/>
</dbReference>
<feature type="binding site" evidence="4">
    <location>
        <begin position="196"/>
        <end position="199"/>
    </location>
    <ligand>
        <name>substrate</name>
    </ligand>
</feature>
<comment type="function">
    <text evidence="4">Methylates the class 1 translation termination release factors RF1/PrfA and RF2/PrfB on the glutamine residue of the universally conserved GGQ motif.</text>
</comment>
<evidence type="ECO:0000313" key="7">
    <source>
        <dbReference type="EMBL" id="SEL03216.1"/>
    </source>
</evidence>
<dbReference type="HAMAP" id="MF_02126">
    <property type="entry name" value="RF_methyltr_PrmC"/>
    <property type="match status" value="1"/>
</dbReference>
<dbReference type="InterPro" id="IPR019874">
    <property type="entry name" value="RF_methyltr_PrmC"/>
</dbReference>
<dbReference type="SUPFAM" id="SSF53335">
    <property type="entry name" value="S-adenosyl-L-methionine-dependent methyltransferases"/>
    <property type="match status" value="1"/>
</dbReference>
<evidence type="ECO:0000256" key="4">
    <source>
        <dbReference type="HAMAP-Rule" id="MF_02126"/>
    </source>
</evidence>
<evidence type="ECO:0000259" key="6">
    <source>
        <dbReference type="Pfam" id="PF17827"/>
    </source>
</evidence>
<keyword evidence="2 4" id="KW-0808">Transferase</keyword>
<proteinExistence type="inferred from homology"/>
<dbReference type="InterPro" id="IPR002052">
    <property type="entry name" value="DNA_methylase_N6_adenine_CS"/>
</dbReference>
<dbReference type="Pfam" id="PF13847">
    <property type="entry name" value="Methyltransf_31"/>
    <property type="match status" value="1"/>
</dbReference>
<evidence type="ECO:0000313" key="8">
    <source>
        <dbReference type="Proteomes" id="UP000198916"/>
    </source>
</evidence>
<keyword evidence="3 4" id="KW-0949">S-adenosyl-L-methionine</keyword>
<dbReference type="CDD" id="cd02440">
    <property type="entry name" value="AdoMet_MTases"/>
    <property type="match status" value="1"/>
</dbReference>
<dbReference type="Pfam" id="PF17827">
    <property type="entry name" value="PrmC_N"/>
    <property type="match status" value="1"/>
</dbReference>
<dbReference type="EMBL" id="FNZR01000003">
    <property type="protein sequence ID" value="SEL03216.1"/>
    <property type="molecule type" value="Genomic_DNA"/>
</dbReference>
<dbReference type="GO" id="GO:0102559">
    <property type="term" value="F:peptide chain release factor N(5)-glutamine methyltransferase activity"/>
    <property type="evidence" value="ECO:0007669"/>
    <property type="project" value="UniProtKB-EC"/>
</dbReference>